<dbReference type="RefSeq" id="WP_068413461.1">
    <property type="nucleotide sequence ID" value="NZ_LRDB01000006.1"/>
</dbReference>
<accession>A0A150XQW3</accession>
<proteinExistence type="predicted"/>
<dbReference type="EMBL" id="LRDB01000006">
    <property type="protein sequence ID" value="KYG81139.1"/>
    <property type="molecule type" value="Genomic_DNA"/>
</dbReference>
<dbReference type="OrthoDB" id="9782767at2"/>
<dbReference type="InterPro" id="IPR029063">
    <property type="entry name" value="SAM-dependent_MTases_sf"/>
</dbReference>
<dbReference type="SUPFAM" id="SSF53335">
    <property type="entry name" value="S-adenosyl-L-methionine-dependent methyltransferases"/>
    <property type="match status" value="1"/>
</dbReference>
<dbReference type="Proteomes" id="UP000075615">
    <property type="component" value="Unassembled WGS sequence"/>
</dbReference>
<dbReference type="Pfam" id="PF08242">
    <property type="entry name" value="Methyltransf_12"/>
    <property type="match status" value="1"/>
</dbReference>
<sequence length="213" mass="25095">MIDNVIKQYQEAFDKYGNSEKSVFWPKGRQKERFDALTRSIVKKKFSILDFGCGLGHMFDYLNATHDGNFSYHGVDVVDSFIVQNKITFPNTDFQLIQDYSEIQKSFDYVLISGVFNISYFEDLEKHKNLVFEILEGLFSKANVYLSVNFMSDQVDFIQEGAYHQNINELLRFVSEKLSKRYVLDCSYMPYEFTITIFKDQTIKRPDNIYKNE</sequence>
<dbReference type="Gene3D" id="3.40.50.150">
    <property type="entry name" value="Vaccinia Virus protein VP39"/>
    <property type="match status" value="1"/>
</dbReference>
<evidence type="ECO:0000259" key="1">
    <source>
        <dbReference type="Pfam" id="PF08242"/>
    </source>
</evidence>
<organism evidence="2 3">
    <name type="scientific">Roseivirga echinicomitans</name>
    <dbReference type="NCBI Taxonomy" id="296218"/>
    <lineage>
        <taxon>Bacteria</taxon>
        <taxon>Pseudomonadati</taxon>
        <taxon>Bacteroidota</taxon>
        <taxon>Cytophagia</taxon>
        <taxon>Cytophagales</taxon>
        <taxon>Roseivirgaceae</taxon>
        <taxon>Roseivirga</taxon>
    </lineage>
</organism>
<dbReference type="InterPro" id="IPR013217">
    <property type="entry name" value="Methyltransf_12"/>
</dbReference>
<protein>
    <recommendedName>
        <fullName evidence="1">Methyltransferase type 12 domain-containing protein</fullName>
    </recommendedName>
</protein>
<gene>
    <name evidence="2" type="ORF">AWN68_16505</name>
</gene>
<evidence type="ECO:0000313" key="2">
    <source>
        <dbReference type="EMBL" id="KYG81139.1"/>
    </source>
</evidence>
<feature type="domain" description="Methyltransferase type 12" evidence="1">
    <location>
        <begin position="49"/>
        <end position="119"/>
    </location>
</feature>
<reference evidence="2 3" key="1">
    <citation type="submission" date="2016-01" db="EMBL/GenBank/DDBJ databases">
        <title>Genome sequencing of Roseivirga echinicomitans KMM 6058.</title>
        <authorList>
            <person name="Selvaratnam C."/>
            <person name="Thevarajoo S."/>
            <person name="Goh K.M."/>
            <person name="Ee R."/>
            <person name="Chan K.-G."/>
            <person name="Chong C.S."/>
        </authorList>
    </citation>
    <scope>NUCLEOTIDE SEQUENCE [LARGE SCALE GENOMIC DNA]</scope>
    <source>
        <strain evidence="2 3">KMM 6058</strain>
    </source>
</reference>
<name>A0A150XQW3_9BACT</name>
<dbReference type="AlphaFoldDB" id="A0A150XQW3"/>
<dbReference type="STRING" id="296218.AWN68_16505"/>
<keyword evidence="3" id="KW-1185">Reference proteome</keyword>
<comment type="caution">
    <text evidence="2">The sequence shown here is derived from an EMBL/GenBank/DDBJ whole genome shotgun (WGS) entry which is preliminary data.</text>
</comment>
<evidence type="ECO:0000313" key="3">
    <source>
        <dbReference type="Proteomes" id="UP000075615"/>
    </source>
</evidence>